<feature type="transmembrane region" description="Helical" evidence="8">
    <location>
        <begin position="54"/>
        <end position="73"/>
    </location>
</feature>
<dbReference type="PANTHER" id="PTHR35011">
    <property type="entry name" value="2,3-DIKETO-L-GULONATE TRAP TRANSPORTER SMALL PERMEASE PROTEIN YIAM"/>
    <property type="match status" value="1"/>
</dbReference>
<dbReference type="InterPro" id="IPR055348">
    <property type="entry name" value="DctQ"/>
</dbReference>
<protein>
    <recommendedName>
        <fullName evidence="9">Tripartite ATP-independent periplasmic transporters DctQ component domain-containing protein</fullName>
    </recommendedName>
</protein>
<keyword evidence="7 8" id="KW-0472">Membrane</keyword>
<keyword evidence="5 8" id="KW-0812">Transmembrane</keyword>
<evidence type="ECO:0000259" key="9">
    <source>
        <dbReference type="Pfam" id="PF04290"/>
    </source>
</evidence>
<organism evidence="10">
    <name type="scientific">bioreactor metagenome</name>
    <dbReference type="NCBI Taxonomy" id="1076179"/>
    <lineage>
        <taxon>unclassified sequences</taxon>
        <taxon>metagenomes</taxon>
        <taxon>ecological metagenomes</taxon>
    </lineage>
</organism>
<feature type="transmembrane region" description="Helical" evidence="8">
    <location>
        <begin position="93"/>
        <end position="121"/>
    </location>
</feature>
<keyword evidence="4" id="KW-0997">Cell inner membrane</keyword>
<keyword evidence="2" id="KW-0813">Transport</keyword>
<keyword evidence="6 8" id="KW-1133">Transmembrane helix</keyword>
<reference evidence="10" key="1">
    <citation type="submission" date="2019-08" db="EMBL/GenBank/DDBJ databases">
        <authorList>
            <person name="Kucharzyk K."/>
            <person name="Murdoch R.W."/>
            <person name="Higgins S."/>
            <person name="Loffler F."/>
        </authorList>
    </citation>
    <scope>NUCLEOTIDE SEQUENCE</scope>
</reference>
<dbReference type="InterPro" id="IPR007387">
    <property type="entry name" value="TRAP_DctQ"/>
</dbReference>
<gene>
    <name evidence="10" type="ORF">SDC9_32756</name>
</gene>
<dbReference type="EMBL" id="VSSQ01000227">
    <property type="protein sequence ID" value="MPL86769.1"/>
    <property type="molecule type" value="Genomic_DNA"/>
</dbReference>
<dbReference type="AlphaFoldDB" id="A0A644V605"/>
<evidence type="ECO:0000256" key="4">
    <source>
        <dbReference type="ARBA" id="ARBA00022519"/>
    </source>
</evidence>
<accession>A0A644V605</accession>
<comment type="caution">
    <text evidence="10">The sequence shown here is derived from an EMBL/GenBank/DDBJ whole genome shotgun (WGS) entry which is preliminary data.</text>
</comment>
<feature type="transmembrane region" description="Helical" evidence="8">
    <location>
        <begin position="141"/>
        <end position="161"/>
    </location>
</feature>
<dbReference type="GO" id="GO:0005886">
    <property type="term" value="C:plasma membrane"/>
    <property type="evidence" value="ECO:0007669"/>
    <property type="project" value="UniProtKB-SubCell"/>
</dbReference>
<evidence type="ECO:0000256" key="1">
    <source>
        <dbReference type="ARBA" id="ARBA00004429"/>
    </source>
</evidence>
<feature type="transmembrane region" description="Helical" evidence="8">
    <location>
        <begin position="21"/>
        <end position="39"/>
    </location>
</feature>
<evidence type="ECO:0000256" key="8">
    <source>
        <dbReference type="SAM" id="Phobius"/>
    </source>
</evidence>
<dbReference type="Pfam" id="PF04290">
    <property type="entry name" value="DctQ"/>
    <property type="match status" value="1"/>
</dbReference>
<evidence type="ECO:0000256" key="6">
    <source>
        <dbReference type="ARBA" id="ARBA00022989"/>
    </source>
</evidence>
<feature type="domain" description="Tripartite ATP-independent periplasmic transporters DctQ component" evidence="9">
    <location>
        <begin position="31"/>
        <end position="161"/>
    </location>
</feature>
<keyword evidence="3" id="KW-1003">Cell membrane</keyword>
<proteinExistence type="predicted"/>
<evidence type="ECO:0000313" key="10">
    <source>
        <dbReference type="EMBL" id="MPL86769.1"/>
    </source>
</evidence>
<evidence type="ECO:0000256" key="5">
    <source>
        <dbReference type="ARBA" id="ARBA00022692"/>
    </source>
</evidence>
<evidence type="ECO:0000256" key="7">
    <source>
        <dbReference type="ARBA" id="ARBA00023136"/>
    </source>
</evidence>
<evidence type="ECO:0000256" key="2">
    <source>
        <dbReference type="ARBA" id="ARBA00022448"/>
    </source>
</evidence>
<evidence type="ECO:0000256" key="3">
    <source>
        <dbReference type="ARBA" id="ARBA00022475"/>
    </source>
</evidence>
<comment type="subcellular location">
    <subcellularLocation>
        <location evidence="1">Cell inner membrane</location>
        <topology evidence="1">Multi-pass membrane protein</topology>
    </subcellularLocation>
</comment>
<name>A0A644V605_9ZZZZ</name>
<sequence length="174" mass="19147">MKKAIFLYGIILQKITDVVGVFAGILLFVPALMVFYEVIMRGVFNAPTEWSMELSIYCVLIAGFLGMPVTYGAGKHIKVDIFTSKLSPKNSCLLEIAASIIGAIFCLVFFIEAVDMAALSYELDRRSPDTLRTPLWVPQMSIPIGIGLLFLHFLGTIFVDVQKLASGEFSKEAA</sequence>